<dbReference type="GO" id="GO:0019265">
    <property type="term" value="P:glycine biosynthetic process, by transamination of glyoxylate"/>
    <property type="evidence" value="ECO:0007669"/>
    <property type="project" value="TreeGrafter"/>
</dbReference>
<sequence length="389" mass="43279">MDRFLNDNHMLMIPGPITVPPRILRVNSRPMINHRGPVFQKIHEYCVDGLKKIFKTNEGEVYIFASVGTGAMEACVSNFFNKDDRVLVLVNGNFGQRFVQIASAYGLNVDALEFVWGQYADPEKVKDYLSKYPKGTYKGVLVQHNETSTAILNDLEKLSPIIKEHGALFVVDSISGMVAAPFEMDKWKVDVVAAASQKAFGCPPGISILGVSKEALNRANNSNLPRFYFDVRKYHESYKKGQPPFTAPISLYFSLEESIKMIFEEGLENFQKRHIVLRDSVRSAVKALGLKLVSDDSCASPVVTGVFAPEGINPQDIINTMRKDFGIVLAGGQSQFKGKIFRIGHLGFIGATEIFSTFAALELTLDKLGYKFEKGVSVKAAQKVFEERM</sequence>
<evidence type="ECO:0000256" key="7">
    <source>
        <dbReference type="RuleBase" id="RU004504"/>
    </source>
</evidence>
<dbReference type="FunFam" id="3.40.640.10:FF:000054">
    <property type="entry name" value="Serine--glyoxylate aminotransferase"/>
    <property type="match status" value="1"/>
</dbReference>
<evidence type="ECO:0000256" key="4">
    <source>
        <dbReference type="PIRSR" id="PIRSR000524-1"/>
    </source>
</evidence>
<name>A0A2R4VZC7_THEAF</name>
<keyword evidence="10" id="KW-1185">Reference proteome</keyword>
<dbReference type="GO" id="GO:0004760">
    <property type="term" value="F:L-serine-pyruvate transaminase activity"/>
    <property type="evidence" value="ECO:0007669"/>
    <property type="project" value="TreeGrafter"/>
</dbReference>
<gene>
    <name evidence="9" type="ORF">TDSAC_0510</name>
</gene>
<organism evidence="9 10">
    <name type="scientific">Thermodesulfobium acidiphilum</name>
    <dbReference type="NCBI Taxonomy" id="1794699"/>
    <lineage>
        <taxon>Bacteria</taxon>
        <taxon>Pseudomonadati</taxon>
        <taxon>Thermodesulfobiota</taxon>
        <taxon>Thermodesulfobiia</taxon>
        <taxon>Thermodesulfobiales</taxon>
        <taxon>Thermodesulfobiaceae</taxon>
        <taxon>Thermodesulfobium</taxon>
    </lineage>
</organism>
<dbReference type="InterPro" id="IPR015424">
    <property type="entry name" value="PyrdxlP-dep_Trfase"/>
</dbReference>
<dbReference type="InterPro" id="IPR000192">
    <property type="entry name" value="Aminotrans_V_dom"/>
</dbReference>
<dbReference type="PANTHER" id="PTHR21152">
    <property type="entry name" value="AMINOTRANSFERASE CLASS V"/>
    <property type="match status" value="1"/>
</dbReference>
<evidence type="ECO:0000256" key="5">
    <source>
        <dbReference type="PIRSR" id="PIRSR000524-50"/>
    </source>
</evidence>
<reference evidence="9 10" key="1">
    <citation type="submission" date="2017-04" db="EMBL/GenBank/DDBJ databases">
        <title>Genomic insights into metabolism of Thermodesulfobium acidiphilum.</title>
        <authorList>
            <person name="Toshchakov S.V."/>
            <person name="Frolov E.N."/>
            <person name="Kublanov I.V."/>
            <person name="Samarov N.I."/>
            <person name="Novikov A."/>
            <person name="Lebedinsky A.V."/>
            <person name="Bonch-Osmolovskaya E.A."/>
            <person name="Chernyh N.A."/>
        </authorList>
    </citation>
    <scope>NUCLEOTIDE SEQUENCE [LARGE SCALE GENOMIC DNA]</scope>
    <source>
        <strain evidence="9 10">3127-1</strain>
    </source>
</reference>
<dbReference type="SUPFAM" id="SSF53383">
    <property type="entry name" value="PLP-dependent transferases"/>
    <property type="match status" value="1"/>
</dbReference>
<feature type="binding site" evidence="4">
    <location>
        <position position="342"/>
    </location>
    <ligand>
        <name>substrate</name>
    </ligand>
</feature>
<dbReference type="OrthoDB" id="389074at2"/>
<dbReference type="GO" id="GO:0008453">
    <property type="term" value="F:alanine-glyoxylate transaminase activity"/>
    <property type="evidence" value="ECO:0007669"/>
    <property type="project" value="TreeGrafter"/>
</dbReference>
<keyword evidence="9" id="KW-0808">Transferase</keyword>
<evidence type="ECO:0000256" key="2">
    <source>
        <dbReference type="ARBA" id="ARBA00009236"/>
    </source>
</evidence>
<comment type="similarity">
    <text evidence="2 6">Belongs to the class-V pyridoxal-phosphate-dependent aminotransferase family.</text>
</comment>
<dbReference type="InterPro" id="IPR024169">
    <property type="entry name" value="SP_NH2Trfase/AEP_transaminase"/>
</dbReference>
<dbReference type="PROSITE" id="PS00595">
    <property type="entry name" value="AA_TRANSFER_CLASS_5"/>
    <property type="match status" value="1"/>
</dbReference>
<dbReference type="Gene3D" id="3.40.640.10">
    <property type="entry name" value="Type I PLP-dependent aspartate aminotransferase-like (Major domain)"/>
    <property type="match status" value="1"/>
</dbReference>
<protein>
    <submittedName>
        <fullName evidence="9">Aspartate aminotransferase</fullName>
    </submittedName>
</protein>
<dbReference type="PIRSF" id="PIRSF000524">
    <property type="entry name" value="SPT"/>
    <property type="match status" value="1"/>
</dbReference>
<dbReference type="RefSeq" id="WP_108308723.1">
    <property type="nucleotide sequence ID" value="NZ_CP020921.1"/>
</dbReference>
<keyword evidence="9" id="KW-0032">Aminotransferase</keyword>
<evidence type="ECO:0000259" key="8">
    <source>
        <dbReference type="Pfam" id="PF00266"/>
    </source>
</evidence>
<dbReference type="InterPro" id="IPR020578">
    <property type="entry name" value="Aminotrans_V_PyrdxlP_BS"/>
</dbReference>
<evidence type="ECO:0000256" key="3">
    <source>
        <dbReference type="ARBA" id="ARBA00022898"/>
    </source>
</evidence>
<evidence type="ECO:0000256" key="1">
    <source>
        <dbReference type="ARBA" id="ARBA00001933"/>
    </source>
</evidence>
<dbReference type="EMBL" id="CP020921">
    <property type="protein sequence ID" value="AWB09885.1"/>
    <property type="molecule type" value="Genomic_DNA"/>
</dbReference>
<feature type="modified residue" description="N6-(pyridoxal phosphate)lysine" evidence="5">
    <location>
        <position position="198"/>
    </location>
</feature>
<proteinExistence type="inferred from homology"/>
<accession>A0A2R4VZC7</accession>
<dbReference type="Proteomes" id="UP000244792">
    <property type="component" value="Chromosome"/>
</dbReference>
<comment type="cofactor">
    <cofactor evidence="1 5 7">
        <name>pyridoxal 5'-phosphate</name>
        <dbReference type="ChEBI" id="CHEBI:597326"/>
    </cofactor>
</comment>
<evidence type="ECO:0000313" key="10">
    <source>
        <dbReference type="Proteomes" id="UP000244792"/>
    </source>
</evidence>
<dbReference type="Gene3D" id="3.90.1150.10">
    <property type="entry name" value="Aspartate Aminotransferase, domain 1"/>
    <property type="match status" value="1"/>
</dbReference>
<dbReference type="InterPro" id="IPR015421">
    <property type="entry name" value="PyrdxlP-dep_Trfase_major"/>
</dbReference>
<evidence type="ECO:0000256" key="6">
    <source>
        <dbReference type="RuleBase" id="RU004075"/>
    </source>
</evidence>
<feature type="domain" description="Aminotransferase class V" evidence="8">
    <location>
        <begin position="31"/>
        <end position="334"/>
    </location>
</feature>
<keyword evidence="3 5" id="KW-0663">Pyridoxal phosphate</keyword>
<dbReference type="AlphaFoldDB" id="A0A2R4VZC7"/>
<dbReference type="PANTHER" id="PTHR21152:SF40">
    <property type="entry name" value="ALANINE--GLYOXYLATE AMINOTRANSFERASE"/>
    <property type="match status" value="1"/>
</dbReference>
<dbReference type="Pfam" id="PF00266">
    <property type="entry name" value="Aminotran_5"/>
    <property type="match status" value="1"/>
</dbReference>
<dbReference type="InterPro" id="IPR015422">
    <property type="entry name" value="PyrdxlP-dep_Trfase_small"/>
</dbReference>
<evidence type="ECO:0000313" key="9">
    <source>
        <dbReference type="EMBL" id="AWB09885.1"/>
    </source>
</evidence>
<dbReference type="KEGG" id="taci:TDSAC_0510"/>